<evidence type="ECO:0000313" key="2">
    <source>
        <dbReference type="EMBL" id="GJD79570.1"/>
    </source>
</evidence>
<feature type="transmembrane region" description="Helical" evidence="1">
    <location>
        <begin position="40"/>
        <end position="60"/>
    </location>
</feature>
<reference evidence="2" key="2">
    <citation type="submission" date="2021-08" db="EMBL/GenBank/DDBJ databases">
        <authorList>
            <person name="Tani A."/>
            <person name="Ola A."/>
            <person name="Ogura Y."/>
            <person name="Katsura K."/>
            <person name="Hayashi T."/>
        </authorList>
    </citation>
    <scope>NUCLEOTIDE SEQUENCE</scope>
    <source>
        <strain evidence="2">NBRC 103626</strain>
    </source>
</reference>
<dbReference type="EMBL" id="BPQM01000064">
    <property type="protein sequence ID" value="GJD79570.1"/>
    <property type="molecule type" value="Genomic_DNA"/>
</dbReference>
<keyword evidence="1" id="KW-0472">Membrane</keyword>
<name>A0AA37HPV9_9HYPH</name>
<gene>
    <name evidence="2" type="ORF">NBEOAGPD_2799</name>
</gene>
<dbReference type="RefSeq" id="WP_238303547.1">
    <property type="nucleotide sequence ID" value="NZ_BPQM01000064.1"/>
</dbReference>
<proteinExistence type="predicted"/>
<sequence>MRALLTFIAGGPGRVAITATAVVVITFVLAGAGWDLARAAWTTTLFAAGFTFAFAVLALIGAATGASDEAPVAAPKEADRGHG</sequence>
<feature type="transmembrane region" description="Helical" evidence="1">
    <location>
        <begin position="12"/>
        <end position="34"/>
    </location>
</feature>
<keyword evidence="3" id="KW-1185">Reference proteome</keyword>
<keyword evidence="1" id="KW-1133">Transmembrane helix</keyword>
<accession>A0AA37HPV9</accession>
<reference evidence="2" key="1">
    <citation type="journal article" date="2016" name="Front. Microbiol.">
        <title>Genome Sequence of the Piezophilic, Mesophilic Sulfate-Reducing Bacterium Desulfovibrio indicus J2T.</title>
        <authorList>
            <person name="Cao J."/>
            <person name="Maignien L."/>
            <person name="Shao Z."/>
            <person name="Alain K."/>
            <person name="Jebbar M."/>
        </authorList>
    </citation>
    <scope>NUCLEOTIDE SEQUENCE</scope>
    <source>
        <strain evidence="2">NBRC 103626</strain>
    </source>
</reference>
<comment type="caution">
    <text evidence="2">The sequence shown here is derived from an EMBL/GenBank/DDBJ whole genome shotgun (WGS) entry which is preliminary data.</text>
</comment>
<keyword evidence="1" id="KW-0812">Transmembrane</keyword>
<organism evidence="2 3">
    <name type="scientific">Methylobacterium gregans</name>
    <dbReference type="NCBI Taxonomy" id="374424"/>
    <lineage>
        <taxon>Bacteria</taxon>
        <taxon>Pseudomonadati</taxon>
        <taxon>Pseudomonadota</taxon>
        <taxon>Alphaproteobacteria</taxon>
        <taxon>Hyphomicrobiales</taxon>
        <taxon>Methylobacteriaceae</taxon>
        <taxon>Methylobacterium</taxon>
    </lineage>
</organism>
<evidence type="ECO:0000256" key="1">
    <source>
        <dbReference type="SAM" id="Phobius"/>
    </source>
</evidence>
<evidence type="ECO:0000313" key="3">
    <source>
        <dbReference type="Proteomes" id="UP001055108"/>
    </source>
</evidence>
<protein>
    <submittedName>
        <fullName evidence="2">Uncharacterized protein</fullName>
    </submittedName>
</protein>
<dbReference type="AlphaFoldDB" id="A0AA37HPV9"/>
<dbReference type="Proteomes" id="UP001055108">
    <property type="component" value="Unassembled WGS sequence"/>
</dbReference>